<accession>A0A9P4HFD8</accession>
<evidence type="ECO:0000313" key="3">
    <source>
        <dbReference type="Proteomes" id="UP000799777"/>
    </source>
</evidence>
<dbReference type="Gene3D" id="2.60.40.640">
    <property type="match status" value="1"/>
</dbReference>
<name>A0A9P4HFD8_9PLEO</name>
<evidence type="ECO:0000313" key="2">
    <source>
        <dbReference type="EMBL" id="KAF2033042.1"/>
    </source>
</evidence>
<dbReference type="InterPro" id="IPR014752">
    <property type="entry name" value="Arrestin-like_C"/>
</dbReference>
<dbReference type="EMBL" id="ML978169">
    <property type="protein sequence ID" value="KAF2033042.1"/>
    <property type="molecule type" value="Genomic_DNA"/>
</dbReference>
<dbReference type="PANTHER" id="PTHR31904:SF1">
    <property type="entry name" value="BYPASS OF STOP CODON PROTEIN 5-RELATED"/>
    <property type="match status" value="1"/>
</dbReference>
<dbReference type="OrthoDB" id="2283785at2759"/>
<feature type="region of interest" description="Disordered" evidence="1">
    <location>
        <begin position="497"/>
        <end position="543"/>
    </location>
</feature>
<proteinExistence type="predicted"/>
<comment type="caution">
    <text evidence="2">The sequence shown here is derived from an EMBL/GenBank/DDBJ whole genome shotgun (WGS) entry which is preliminary data.</text>
</comment>
<protein>
    <submittedName>
        <fullName evidence="2">Arrestin</fullName>
    </submittedName>
</protein>
<dbReference type="AlphaFoldDB" id="A0A9P4HFD8"/>
<evidence type="ECO:0000256" key="1">
    <source>
        <dbReference type="SAM" id="MobiDB-lite"/>
    </source>
</evidence>
<sequence>MPSSTRASVVSHANTMGMQSMCNQVGYKVRNMTHYGQPSINISLGGNEGPRSTWVTSYSTMDTIEGTITITTSHDTRFEDIDIAFIGSSQVFVDRLTTTPTMTGRTEANHRFLVLRQPIDESDFPTPRMFEAGRSYKFPFTFTVPSQLLPKSCSHKVSSDHVRECHLMLPPSLGDPDLAGFGGTLLDDLAPEMSKIGYAIKVRIAHQRGTEGISVLAEKFKKVRIKPAFIEQPPLNIDGSDEYRSKQVKTLRKGLFKGKLGTLSAKTIQPKPLVIPGTRTTDNKPITTMAKVVLRFDPSEDDHEPPKLGSMATKLKVTTWFASAPRQGLPTRHCMGFDVTQGAYSENVSLSSLCIASAQWERHDAAENPTIEDNLVRRDSGISDCSANSTDAETAFVAGFLSASKDYKNGTFYTTQILVPISLPGNKNFIPTFHSCIVSRTYTLGLQFAGQVGSGMHLKVPIQICADGSESGIQNARARSVEETQLQEAADIWAPRSVAPPSFGDIDSGNATRNNSVGGRDEPPPDYAAFAPPSRRYRNSVAA</sequence>
<organism evidence="2 3">
    <name type="scientific">Setomelanomma holmii</name>
    <dbReference type="NCBI Taxonomy" id="210430"/>
    <lineage>
        <taxon>Eukaryota</taxon>
        <taxon>Fungi</taxon>
        <taxon>Dikarya</taxon>
        <taxon>Ascomycota</taxon>
        <taxon>Pezizomycotina</taxon>
        <taxon>Dothideomycetes</taxon>
        <taxon>Pleosporomycetidae</taxon>
        <taxon>Pleosporales</taxon>
        <taxon>Pleosporineae</taxon>
        <taxon>Phaeosphaeriaceae</taxon>
        <taxon>Setomelanomma</taxon>
    </lineage>
</organism>
<gene>
    <name evidence="2" type="ORF">EK21DRAFT_59661</name>
</gene>
<dbReference type="InterPro" id="IPR039634">
    <property type="entry name" value="Bul1-like"/>
</dbReference>
<dbReference type="Proteomes" id="UP000799777">
    <property type="component" value="Unassembled WGS sequence"/>
</dbReference>
<keyword evidence="3" id="KW-1185">Reference proteome</keyword>
<reference evidence="2" key="1">
    <citation type="journal article" date="2020" name="Stud. Mycol.">
        <title>101 Dothideomycetes genomes: a test case for predicting lifestyles and emergence of pathogens.</title>
        <authorList>
            <person name="Haridas S."/>
            <person name="Albert R."/>
            <person name="Binder M."/>
            <person name="Bloem J."/>
            <person name="Labutti K."/>
            <person name="Salamov A."/>
            <person name="Andreopoulos B."/>
            <person name="Baker S."/>
            <person name="Barry K."/>
            <person name="Bills G."/>
            <person name="Bluhm B."/>
            <person name="Cannon C."/>
            <person name="Castanera R."/>
            <person name="Culley D."/>
            <person name="Daum C."/>
            <person name="Ezra D."/>
            <person name="Gonzalez J."/>
            <person name="Henrissat B."/>
            <person name="Kuo A."/>
            <person name="Liang C."/>
            <person name="Lipzen A."/>
            <person name="Lutzoni F."/>
            <person name="Magnuson J."/>
            <person name="Mondo S."/>
            <person name="Nolan M."/>
            <person name="Ohm R."/>
            <person name="Pangilinan J."/>
            <person name="Park H.-J."/>
            <person name="Ramirez L."/>
            <person name="Alfaro M."/>
            <person name="Sun H."/>
            <person name="Tritt A."/>
            <person name="Yoshinaga Y."/>
            <person name="Zwiers L.-H."/>
            <person name="Turgeon B."/>
            <person name="Goodwin S."/>
            <person name="Spatafora J."/>
            <person name="Crous P."/>
            <person name="Grigoriev I."/>
        </authorList>
    </citation>
    <scope>NUCLEOTIDE SEQUENCE</scope>
    <source>
        <strain evidence="2">CBS 110217</strain>
    </source>
</reference>
<dbReference type="PANTHER" id="PTHR31904">
    <property type="entry name" value="BYPASS OF STOP CODON PROTEIN 5-RELATED"/>
    <property type="match status" value="1"/>
</dbReference>